<dbReference type="SUPFAM" id="SSF52540">
    <property type="entry name" value="P-loop containing nucleoside triphosphate hydrolases"/>
    <property type="match status" value="1"/>
</dbReference>
<dbReference type="PANTHER" id="PTHR43637">
    <property type="entry name" value="UPF0273 PROTEIN TM_0370"/>
    <property type="match status" value="1"/>
</dbReference>
<dbReference type="InterPro" id="IPR027417">
    <property type="entry name" value="P-loop_NTPase"/>
</dbReference>
<dbReference type="GO" id="GO:0005524">
    <property type="term" value="F:ATP binding"/>
    <property type="evidence" value="ECO:0007669"/>
    <property type="project" value="UniProtKB-KW"/>
</dbReference>
<gene>
    <name evidence="4" type="ORF">LCGC14_2318750</name>
</gene>
<organism evidence="4">
    <name type="scientific">marine sediment metagenome</name>
    <dbReference type="NCBI Taxonomy" id="412755"/>
    <lineage>
        <taxon>unclassified sequences</taxon>
        <taxon>metagenomes</taxon>
        <taxon>ecological metagenomes</taxon>
    </lineage>
</organism>
<evidence type="ECO:0000256" key="2">
    <source>
        <dbReference type="ARBA" id="ARBA00022840"/>
    </source>
</evidence>
<dbReference type="Gene3D" id="3.40.50.300">
    <property type="entry name" value="P-loop containing nucleotide triphosphate hydrolases"/>
    <property type="match status" value="1"/>
</dbReference>
<evidence type="ECO:0000313" key="4">
    <source>
        <dbReference type="EMBL" id="KKL49112.1"/>
    </source>
</evidence>
<reference evidence="4" key="1">
    <citation type="journal article" date="2015" name="Nature">
        <title>Complex archaea that bridge the gap between prokaryotes and eukaryotes.</title>
        <authorList>
            <person name="Spang A."/>
            <person name="Saw J.H."/>
            <person name="Jorgensen S.L."/>
            <person name="Zaremba-Niedzwiedzka K."/>
            <person name="Martijn J."/>
            <person name="Lind A.E."/>
            <person name="van Eijk R."/>
            <person name="Schleper C."/>
            <person name="Guy L."/>
            <person name="Ettema T.J."/>
        </authorList>
    </citation>
    <scope>NUCLEOTIDE SEQUENCE</scope>
</reference>
<dbReference type="PANTHER" id="PTHR43637:SF1">
    <property type="entry name" value="UPF0273 PROTEIN TM_0370"/>
    <property type="match status" value="1"/>
</dbReference>
<feature type="non-terminal residue" evidence="4">
    <location>
        <position position="175"/>
    </location>
</feature>
<dbReference type="InterPro" id="IPR014774">
    <property type="entry name" value="KaiC-like_dom"/>
</dbReference>
<dbReference type="AlphaFoldDB" id="A0A0F9FD83"/>
<proteinExistence type="predicted"/>
<keyword evidence="1" id="KW-0547">Nucleotide-binding</keyword>
<dbReference type="Pfam" id="PF06745">
    <property type="entry name" value="ATPase"/>
    <property type="match status" value="1"/>
</dbReference>
<dbReference type="EMBL" id="LAZR01033080">
    <property type="protein sequence ID" value="KKL49112.1"/>
    <property type="molecule type" value="Genomic_DNA"/>
</dbReference>
<name>A0A0F9FD83_9ZZZZ</name>
<evidence type="ECO:0000259" key="3">
    <source>
        <dbReference type="Pfam" id="PF06745"/>
    </source>
</evidence>
<comment type="caution">
    <text evidence="4">The sequence shown here is derived from an EMBL/GenBank/DDBJ whole genome shotgun (WGS) entry which is preliminary data.</text>
</comment>
<accession>A0A0F9FD83</accession>
<sequence>MKSLILKGKNATERVSSGVFGFDDLINGGFRPNTVNVILGDIGTGKSSFSWHFIGHDETPVIYMSLEEDLDQIRQEALSLGLTTIEEKIKKNQLYFIAAFTEISINSTSGEIAQNFFNIELPQRMNDFKKISEKFGGLKIIIDPLTPLLFEIGELKFQRESINRIFRSLRSIGTT</sequence>
<evidence type="ECO:0000256" key="1">
    <source>
        <dbReference type="ARBA" id="ARBA00022741"/>
    </source>
</evidence>
<protein>
    <recommendedName>
        <fullName evidence="3">KaiC-like domain-containing protein</fullName>
    </recommendedName>
</protein>
<keyword evidence="2" id="KW-0067">ATP-binding</keyword>
<feature type="domain" description="KaiC-like" evidence="3">
    <location>
        <begin position="15"/>
        <end position="175"/>
    </location>
</feature>